<dbReference type="AlphaFoldDB" id="A0A2A7S143"/>
<accession>A0A2A7S143</accession>
<evidence type="ECO:0000313" key="1">
    <source>
        <dbReference type="EMBL" id="PEH37291.1"/>
    </source>
</evidence>
<gene>
    <name evidence="1" type="ORF">CRM94_22355</name>
</gene>
<sequence length="77" mass="8350">MDKSAHINADRQAIERLGGPARVAELLGYEKSHGGTQRVCNWLVRGIPAAVKVERPDLFMPDIASSHRMTPVPGTTA</sequence>
<reference evidence="2" key="1">
    <citation type="submission" date="2017-09" db="EMBL/GenBank/DDBJ databases">
        <title>FDA dAtabase for Regulatory Grade micrObial Sequences (FDA-ARGOS): Supporting development and validation of Infectious Disease Dx tests.</title>
        <authorList>
            <person name="Minogue T."/>
            <person name="Wolcott M."/>
            <person name="Wasieloski L."/>
            <person name="Aguilar W."/>
            <person name="Moore D."/>
            <person name="Tallon L."/>
            <person name="Sadzewicz L."/>
            <person name="Ott S."/>
            <person name="Zhao X."/>
            <person name="Nagaraj S."/>
            <person name="Vavikolanu K."/>
            <person name="Aluvathingal J."/>
            <person name="Nadendla S."/>
            <person name="Sichtig H."/>
        </authorList>
    </citation>
    <scope>NUCLEOTIDE SEQUENCE [LARGE SCALE GENOMIC DNA]</scope>
    <source>
        <strain evidence="2">FDAARGOS_390</strain>
    </source>
</reference>
<protein>
    <submittedName>
        <fullName evidence="1">Uncharacterized protein</fullName>
    </submittedName>
</protein>
<comment type="caution">
    <text evidence="1">The sequence shown here is derived from an EMBL/GenBank/DDBJ whole genome shotgun (WGS) entry which is preliminary data.</text>
</comment>
<proteinExistence type="predicted"/>
<name>A0A2A7S143_BURGA</name>
<dbReference type="EMBL" id="PDDY01000004">
    <property type="protein sequence ID" value="PEH37291.1"/>
    <property type="molecule type" value="Genomic_DNA"/>
</dbReference>
<organism evidence="1 2">
    <name type="scientific">Burkholderia gladioli</name>
    <name type="common">Pseudomonas marginata</name>
    <name type="synonym">Phytomonas marginata</name>
    <dbReference type="NCBI Taxonomy" id="28095"/>
    <lineage>
        <taxon>Bacteria</taxon>
        <taxon>Pseudomonadati</taxon>
        <taxon>Pseudomonadota</taxon>
        <taxon>Betaproteobacteria</taxon>
        <taxon>Burkholderiales</taxon>
        <taxon>Burkholderiaceae</taxon>
        <taxon>Burkholderia</taxon>
    </lineage>
</organism>
<dbReference type="Proteomes" id="UP000220629">
    <property type="component" value="Unassembled WGS sequence"/>
</dbReference>
<evidence type="ECO:0000313" key="2">
    <source>
        <dbReference type="Proteomes" id="UP000220629"/>
    </source>
</evidence>